<evidence type="ECO:0000313" key="2">
    <source>
        <dbReference type="EMBL" id="RLU16163.1"/>
    </source>
</evidence>
<dbReference type="PANTHER" id="PTHR46114:SF1">
    <property type="entry name" value="ZAD DOMAIN-CONTAINING PROTEIN"/>
    <property type="match status" value="1"/>
</dbReference>
<dbReference type="PANTHER" id="PTHR46114">
    <property type="entry name" value="APPLE DOMAIN-CONTAINING PROTEIN"/>
    <property type="match status" value="1"/>
</dbReference>
<dbReference type="Proteomes" id="UP000279307">
    <property type="component" value="Chromosome 12"/>
</dbReference>
<comment type="caution">
    <text evidence="2">The sequence shown here is derived from an EMBL/GenBank/DDBJ whole genome shotgun (WGS) entry which is preliminary data.</text>
</comment>
<sequence length="77" mass="9505">MLSPSSASNDTDENKFPSNLGDYSEEQGERFHQDIRVMEERYQRRWNRHMMADYCWSLQRDCPQQKHRRKSYKKRFS</sequence>
<evidence type="ECO:0000256" key="1">
    <source>
        <dbReference type="SAM" id="MobiDB-lite"/>
    </source>
</evidence>
<gene>
    <name evidence="2" type="ORF">DMN91_011923</name>
</gene>
<protein>
    <submittedName>
        <fullName evidence="2">Uncharacterized protein</fullName>
    </submittedName>
</protein>
<dbReference type="AlphaFoldDB" id="A0A3L8D7V9"/>
<dbReference type="EMBL" id="QOIP01000012">
    <property type="protein sequence ID" value="RLU16163.1"/>
    <property type="molecule type" value="Genomic_DNA"/>
</dbReference>
<name>A0A3L8D7V9_OOCBI</name>
<proteinExistence type="predicted"/>
<evidence type="ECO:0000313" key="3">
    <source>
        <dbReference type="Proteomes" id="UP000279307"/>
    </source>
</evidence>
<organism evidence="2 3">
    <name type="scientific">Ooceraea biroi</name>
    <name type="common">Clonal raider ant</name>
    <name type="synonym">Cerapachys biroi</name>
    <dbReference type="NCBI Taxonomy" id="2015173"/>
    <lineage>
        <taxon>Eukaryota</taxon>
        <taxon>Metazoa</taxon>
        <taxon>Ecdysozoa</taxon>
        <taxon>Arthropoda</taxon>
        <taxon>Hexapoda</taxon>
        <taxon>Insecta</taxon>
        <taxon>Pterygota</taxon>
        <taxon>Neoptera</taxon>
        <taxon>Endopterygota</taxon>
        <taxon>Hymenoptera</taxon>
        <taxon>Apocrita</taxon>
        <taxon>Aculeata</taxon>
        <taxon>Formicoidea</taxon>
        <taxon>Formicidae</taxon>
        <taxon>Dorylinae</taxon>
        <taxon>Ooceraea</taxon>
    </lineage>
</organism>
<feature type="region of interest" description="Disordered" evidence="1">
    <location>
        <begin position="1"/>
        <end position="32"/>
    </location>
</feature>
<reference evidence="2 3" key="1">
    <citation type="journal article" date="2018" name="Genome Res.">
        <title>The genomic architecture and molecular evolution of ant odorant receptors.</title>
        <authorList>
            <person name="McKenzie S.K."/>
            <person name="Kronauer D.J.C."/>
        </authorList>
    </citation>
    <scope>NUCLEOTIDE SEQUENCE [LARGE SCALE GENOMIC DNA]</scope>
    <source>
        <strain evidence="2">Clonal line C1</strain>
    </source>
</reference>
<accession>A0A3L8D7V9</accession>
<dbReference type="OrthoDB" id="7555316at2759"/>